<dbReference type="Proteomes" id="UP000327157">
    <property type="component" value="Chromosome 5"/>
</dbReference>
<proteinExistence type="predicted"/>
<reference evidence="1 2" key="3">
    <citation type="submission" date="2019-11" db="EMBL/GenBank/DDBJ databases">
        <title>A de novo genome assembly of a pear dwarfing rootstock.</title>
        <authorList>
            <person name="Wang F."/>
            <person name="Wang J."/>
            <person name="Li S."/>
            <person name="Zhang Y."/>
            <person name="Fang M."/>
            <person name="Ma L."/>
            <person name="Zhao Y."/>
            <person name="Jiang S."/>
        </authorList>
    </citation>
    <scope>NUCLEOTIDE SEQUENCE [LARGE SCALE GENOMIC DNA]</scope>
    <source>
        <strain evidence="1">S2</strain>
        <tissue evidence="1">Leaf</tissue>
    </source>
</reference>
<name>A0A5N5I4H6_9ROSA</name>
<evidence type="ECO:0000313" key="1">
    <source>
        <dbReference type="EMBL" id="KAB2635056.1"/>
    </source>
</evidence>
<organism evidence="1 2">
    <name type="scientific">Pyrus ussuriensis x Pyrus communis</name>
    <dbReference type="NCBI Taxonomy" id="2448454"/>
    <lineage>
        <taxon>Eukaryota</taxon>
        <taxon>Viridiplantae</taxon>
        <taxon>Streptophyta</taxon>
        <taxon>Embryophyta</taxon>
        <taxon>Tracheophyta</taxon>
        <taxon>Spermatophyta</taxon>
        <taxon>Magnoliopsida</taxon>
        <taxon>eudicotyledons</taxon>
        <taxon>Gunneridae</taxon>
        <taxon>Pentapetalae</taxon>
        <taxon>rosids</taxon>
        <taxon>fabids</taxon>
        <taxon>Rosales</taxon>
        <taxon>Rosaceae</taxon>
        <taxon>Amygdaloideae</taxon>
        <taxon>Maleae</taxon>
        <taxon>Pyrus</taxon>
    </lineage>
</organism>
<reference evidence="1 2" key="1">
    <citation type="submission" date="2019-09" db="EMBL/GenBank/DDBJ databases">
        <authorList>
            <person name="Ou C."/>
        </authorList>
    </citation>
    <scope>NUCLEOTIDE SEQUENCE [LARGE SCALE GENOMIC DNA]</scope>
    <source>
        <strain evidence="1">S2</strain>
        <tissue evidence="1">Leaf</tissue>
    </source>
</reference>
<comment type="caution">
    <text evidence="1">The sequence shown here is derived from an EMBL/GenBank/DDBJ whole genome shotgun (WGS) entry which is preliminary data.</text>
</comment>
<reference evidence="2" key="2">
    <citation type="submission" date="2019-10" db="EMBL/GenBank/DDBJ databases">
        <title>A de novo genome assembly of a pear dwarfing rootstock.</title>
        <authorList>
            <person name="Wang F."/>
            <person name="Wang J."/>
            <person name="Li S."/>
            <person name="Zhang Y."/>
            <person name="Fang M."/>
            <person name="Ma L."/>
            <person name="Zhao Y."/>
            <person name="Jiang S."/>
        </authorList>
    </citation>
    <scope>NUCLEOTIDE SEQUENCE [LARGE SCALE GENOMIC DNA]</scope>
</reference>
<evidence type="ECO:0000313" key="2">
    <source>
        <dbReference type="Proteomes" id="UP000327157"/>
    </source>
</evidence>
<dbReference type="AlphaFoldDB" id="A0A5N5I4H6"/>
<protein>
    <submittedName>
        <fullName evidence="1">Uncharacterized protein</fullName>
    </submittedName>
</protein>
<gene>
    <name evidence="1" type="ORF">D8674_025590</name>
</gene>
<keyword evidence="2" id="KW-1185">Reference proteome</keyword>
<accession>A0A5N5I4H6</accession>
<sequence>MNDCLKVLDLDNGDLMKNTKDFPSLIECLSDWGFECLRASGRRNLILNWAGGFFKGYRGLVLIETDHEWGCGLSCSTSAAFVSYVRVCSLGLCVRAGNLTGRVPSSSTQLPEELALWLFVGLRLAEMLQEEDKVSSEMCLCGALGIGLKLVSVFCEFAVNGGFLQVSAVSGGFLQVFAISGSFLQVSAFSGGFLQVSAVSGDFQHWFYDACCCCRKGGCLLQRTCCNEDFSPQGSVITTRQCDRHKEVLLIAIEV</sequence>
<dbReference type="EMBL" id="SMOL01000004">
    <property type="protein sequence ID" value="KAB2635056.1"/>
    <property type="molecule type" value="Genomic_DNA"/>
</dbReference>